<feature type="compositionally biased region" description="Basic residues" evidence="1">
    <location>
        <begin position="318"/>
        <end position="327"/>
    </location>
</feature>
<evidence type="ECO:0000313" key="4">
    <source>
        <dbReference type="Proteomes" id="UP000215914"/>
    </source>
</evidence>
<reference evidence="3" key="2">
    <citation type="submission" date="2020-06" db="EMBL/GenBank/DDBJ databases">
        <title>Helianthus annuus Genome sequencing and assembly Release 2.</title>
        <authorList>
            <person name="Gouzy J."/>
            <person name="Langlade N."/>
            <person name="Munos S."/>
        </authorList>
    </citation>
    <scope>NUCLEOTIDE SEQUENCE</scope>
    <source>
        <tissue evidence="3">Leaves</tissue>
    </source>
</reference>
<comment type="caution">
    <text evidence="3">The sequence shown here is derived from an EMBL/GenBank/DDBJ whole genome shotgun (WGS) entry which is preliminary data.</text>
</comment>
<proteinExistence type="predicted"/>
<gene>
    <name evidence="3" type="ORF">HanXRQr2_Chr10g0432141</name>
</gene>
<name>A0A9K3HWF5_HELAN</name>
<reference evidence="3" key="1">
    <citation type="journal article" date="2017" name="Nature">
        <title>The sunflower genome provides insights into oil metabolism, flowering and Asterid evolution.</title>
        <authorList>
            <person name="Badouin H."/>
            <person name="Gouzy J."/>
            <person name="Grassa C.J."/>
            <person name="Murat F."/>
            <person name="Staton S.E."/>
            <person name="Cottret L."/>
            <person name="Lelandais-Briere C."/>
            <person name="Owens G.L."/>
            <person name="Carrere S."/>
            <person name="Mayjonade B."/>
            <person name="Legrand L."/>
            <person name="Gill N."/>
            <person name="Kane N.C."/>
            <person name="Bowers J.E."/>
            <person name="Hubner S."/>
            <person name="Bellec A."/>
            <person name="Berard A."/>
            <person name="Berges H."/>
            <person name="Blanchet N."/>
            <person name="Boniface M.C."/>
            <person name="Brunel D."/>
            <person name="Catrice O."/>
            <person name="Chaidir N."/>
            <person name="Claudel C."/>
            <person name="Donnadieu C."/>
            <person name="Faraut T."/>
            <person name="Fievet G."/>
            <person name="Helmstetter N."/>
            <person name="King M."/>
            <person name="Knapp S.J."/>
            <person name="Lai Z."/>
            <person name="Le Paslier M.C."/>
            <person name="Lippi Y."/>
            <person name="Lorenzon L."/>
            <person name="Mandel J.R."/>
            <person name="Marage G."/>
            <person name="Marchand G."/>
            <person name="Marquand E."/>
            <person name="Bret-Mestries E."/>
            <person name="Morien E."/>
            <person name="Nambeesan S."/>
            <person name="Nguyen T."/>
            <person name="Pegot-Espagnet P."/>
            <person name="Pouilly N."/>
            <person name="Raftis F."/>
            <person name="Sallet E."/>
            <person name="Schiex T."/>
            <person name="Thomas J."/>
            <person name="Vandecasteele C."/>
            <person name="Vares D."/>
            <person name="Vear F."/>
            <person name="Vautrin S."/>
            <person name="Crespi M."/>
            <person name="Mangin B."/>
            <person name="Burke J.M."/>
            <person name="Salse J."/>
            <person name="Munos S."/>
            <person name="Vincourt P."/>
            <person name="Rieseberg L.H."/>
            <person name="Langlade N.B."/>
        </authorList>
    </citation>
    <scope>NUCLEOTIDE SEQUENCE</scope>
    <source>
        <tissue evidence="3">Leaves</tissue>
    </source>
</reference>
<feature type="chain" id="PRO_5039917044" evidence="2">
    <location>
        <begin position="18"/>
        <end position="540"/>
    </location>
</feature>
<feature type="compositionally biased region" description="Pro residues" evidence="1">
    <location>
        <begin position="494"/>
        <end position="525"/>
    </location>
</feature>
<feature type="compositionally biased region" description="Basic residues" evidence="1">
    <location>
        <begin position="462"/>
        <end position="484"/>
    </location>
</feature>
<dbReference type="Gramene" id="mRNA:HanXRQr2_Chr10g0432141">
    <property type="protein sequence ID" value="CDS:HanXRQr2_Chr10g0432141.1"/>
    <property type="gene ID" value="HanXRQr2_Chr10g0432141"/>
</dbReference>
<protein>
    <submittedName>
        <fullName evidence="3">Uncharacterized protein</fullName>
    </submittedName>
</protein>
<keyword evidence="4" id="KW-1185">Reference proteome</keyword>
<organism evidence="3 4">
    <name type="scientific">Helianthus annuus</name>
    <name type="common">Common sunflower</name>
    <dbReference type="NCBI Taxonomy" id="4232"/>
    <lineage>
        <taxon>Eukaryota</taxon>
        <taxon>Viridiplantae</taxon>
        <taxon>Streptophyta</taxon>
        <taxon>Embryophyta</taxon>
        <taxon>Tracheophyta</taxon>
        <taxon>Spermatophyta</taxon>
        <taxon>Magnoliopsida</taxon>
        <taxon>eudicotyledons</taxon>
        <taxon>Gunneridae</taxon>
        <taxon>Pentapetalae</taxon>
        <taxon>asterids</taxon>
        <taxon>campanulids</taxon>
        <taxon>Asterales</taxon>
        <taxon>Asteraceae</taxon>
        <taxon>Asteroideae</taxon>
        <taxon>Heliantheae alliance</taxon>
        <taxon>Heliantheae</taxon>
        <taxon>Helianthus</taxon>
    </lineage>
</organism>
<sequence length="540" mass="62906">MFNLLFLCIFQASNVQFDPSHNICCVYDETLPKMVVFKDILEFMERLPIQKALKNQHKVFKSHVSHFWKNAKYDDVNDVINSLVSIDGEDKDIIFTEQLVREVLEFPDDENSPTGFPERMVKGCMLRMGYSGPLNKANYLKACFTKPYKFFIHSVIHALSHRKGGYDVMKDYQMCMVSAMVLNKKYNFSRIIFHYMKDNISSGSKSWVYPRFMQMMLDHAYPNLVKDEENDLMVLHHMHNESLIRLSKYTTNWPESKKKTEYFGFIESDKHEYPDPINHLKWRNGEEMKEKSVIDELTKLEEFVETRNEWFTKEEKEKKKRGGKRTPKVQPEEGSSSQPQKKRKKKTVETMLVDEPEEDETETNVEKDHERISPETEQLLKSIDDTLESGKSASQKVIDDAEKNLSGSDDDVDAEVDQWIKENFDPRDREIQKKRKRSTDDDDETYVPLENVQVVSPPSSGGRKKSTSRKRVANPAVRRLKFKLKTNPSTEPQSKPPSSPPQNQPPSPPPQNKPPSPPPQQPPESPQQHPIYHQFMNNLK</sequence>
<keyword evidence="2" id="KW-0732">Signal</keyword>
<evidence type="ECO:0000313" key="3">
    <source>
        <dbReference type="EMBL" id="KAF5785732.1"/>
    </source>
</evidence>
<feature type="region of interest" description="Disordered" evidence="1">
    <location>
        <begin position="312"/>
        <end position="540"/>
    </location>
</feature>
<feature type="compositionally biased region" description="Acidic residues" evidence="1">
    <location>
        <begin position="352"/>
        <end position="363"/>
    </location>
</feature>
<evidence type="ECO:0000256" key="1">
    <source>
        <dbReference type="SAM" id="MobiDB-lite"/>
    </source>
</evidence>
<dbReference type="EMBL" id="MNCJ02000325">
    <property type="protein sequence ID" value="KAF5785732.1"/>
    <property type="molecule type" value="Genomic_DNA"/>
</dbReference>
<feature type="signal peptide" evidence="2">
    <location>
        <begin position="1"/>
        <end position="17"/>
    </location>
</feature>
<dbReference type="Proteomes" id="UP000215914">
    <property type="component" value="Unassembled WGS sequence"/>
</dbReference>
<feature type="compositionally biased region" description="Basic and acidic residues" evidence="1">
    <location>
        <begin position="364"/>
        <end position="374"/>
    </location>
</feature>
<evidence type="ECO:0000256" key="2">
    <source>
        <dbReference type="SAM" id="SignalP"/>
    </source>
</evidence>
<feature type="compositionally biased region" description="Basic and acidic residues" evidence="1">
    <location>
        <begin position="418"/>
        <end position="431"/>
    </location>
</feature>
<dbReference type="AlphaFoldDB" id="A0A9K3HWF5"/>
<accession>A0A9K3HWF5</accession>